<dbReference type="Pfam" id="PF10502">
    <property type="entry name" value="Peptidase_S26"/>
    <property type="match status" value="1"/>
</dbReference>
<reference evidence="7 8" key="1">
    <citation type="submission" date="2020-03" db="EMBL/GenBank/DDBJ databases">
        <title>Genome sequence of strain Massilia sp. TW-1.</title>
        <authorList>
            <person name="Chaudhary D.K."/>
        </authorList>
    </citation>
    <scope>NUCLEOTIDE SEQUENCE [LARGE SCALE GENOMIC DNA]</scope>
    <source>
        <strain evidence="7 8">TW-1</strain>
    </source>
</reference>
<evidence type="ECO:0000259" key="6">
    <source>
        <dbReference type="Pfam" id="PF10502"/>
    </source>
</evidence>
<evidence type="ECO:0000256" key="4">
    <source>
        <dbReference type="ARBA" id="ARBA00022764"/>
    </source>
</evidence>
<dbReference type="RefSeq" id="WP_166863119.1">
    <property type="nucleotide sequence ID" value="NZ_JAAQOM010000018.1"/>
</dbReference>
<dbReference type="EMBL" id="JAAQOM010000018">
    <property type="protein sequence ID" value="NIA56982.1"/>
    <property type="molecule type" value="Genomic_DNA"/>
</dbReference>
<evidence type="ECO:0000313" key="8">
    <source>
        <dbReference type="Proteomes" id="UP000716322"/>
    </source>
</evidence>
<protein>
    <submittedName>
        <fullName evidence="7">Conjugative transfer signal peptidase TraF</fullName>
    </submittedName>
</protein>
<dbReference type="InterPro" id="IPR014139">
    <property type="entry name" value="Peptidase_S26C_TraF"/>
</dbReference>
<evidence type="ECO:0000256" key="3">
    <source>
        <dbReference type="ARBA" id="ARBA00022729"/>
    </source>
</evidence>
<dbReference type="InterPro" id="IPR019533">
    <property type="entry name" value="Peptidase_S26"/>
</dbReference>
<dbReference type="Gene3D" id="2.10.109.10">
    <property type="entry name" value="Umud Fragment, subunit A"/>
    <property type="match status" value="1"/>
</dbReference>
<evidence type="ECO:0000313" key="7">
    <source>
        <dbReference type="EMBL" id="NIA56982.1"/>
    </source>
</evidence>
<dbReference type="InterPro" id="IPR036286">
    <property type="entry name" value="LexA/Signal_pep-like_sf"/>
</dbReference>
<proteinExistence type="inferred from homology"/>
<keyword evidence="4" id="KW-0574">Periplasm</keyword>
<organism evidence="7 8">
    <name type="scientific">Telluria antibiotica</name>
    <dbReference type="NCBI Taxonomy" id="2717319"/>
    <lineage>
        <taxon>Bacteria</taxon>
        <taxon>Pseudomonadati</taxon>
        <taxon>Pseudomonadota</taxon>
        <taxon>Betaproteobacteria</taxon>
        <taxon>Burkholderiales</taxon>
        <taxon>Oxalobacteraceae</taxon>
        <taxon>Telluria group</taxon>
        <taxon>Telluria</taxon>
    </lineage>
</organism>
<comment type="similarity">
    <text evidence="2">Belongs to the peptidase S26C family.</text>
</comment>
<gene>
    <name evidence="7" type="primary">traF</name>
    <name evidence="7" type="ORF">HAV22_25485</name>
</gene>
<sequence length="187" mass="20185">MKSILRRSALSRATSRHLVRALGISASLLGVAALLGLAGARVNTSRSIALGLYWTSDRPARKGEYVLLCPPTIGVIEEARRRGYLAAGFCPGGYGYMMKRILATGGDAVTLDADGVRVNDVMLPFSVPLVTDRAGRPMPRLRTSRYLLGASEVLLMSDVSTTSFDGRYFGPVSRAQIRTVIVPVLTW</sequence>
<accession>A0ABX0PIH7</accession>
<keyword evidence="8" id="KW-1185">Reference proteome</keyword>
<evidence type="ECO:0000256" key="2">
    <source>
        <dbReference type="ARBA" id="ARBA00005849"/>
    </source>
</evidence>
<evidence type="ECO:0000256" key="5">
    <source>
        <dbReference type="ARBA" id="ARBA00022971"/>
    </source>
</evidence>
<feature type="domain" description="Peptidase S26" evidence="6">
    <location>
        <begin position="58"/>
        <end position="178"/>
    </location>
</feature>
<dbReference type="NCBIfam" id="TIGR02771">
    <property type="entry name" value="TraF_Ti"/>
    <property type="match status" value="1"/>
</dbReference>
<dbReference type="NCBIfam" id="NF010459">
    <property type="entry name" value="PRK13884.1"/>
    <property type="match status" value="1"/>
</dbReference>
<keyword evidence="3" id="KW-0732">Signal</keyword>
<name>A0ABX0PIH7_9BURK</name>
<evidence type="ECO:0000256" key="1">
    <source>
        <dbReference type="ARBA" id="ARBA00004418"/>
    </source>
</evidence>
<comment type="caution">
    <text evidence="7">The sequence shown here is derived from an EMBL/GenBank/DDBJ whole genome shotgun (WGS) entry which is preliminary data.</text>
</comment>
<dbReference type="Proteomes" id="UP000716322">
    <property type="component" value="Unassembled WGS sequence"/>
</dbReference>
<keyword evidence="5" id="KW-0184">Conjugation</keyword>
<comment type="subcellular location">
    <subcellularLocation>
        <location evidence="1">Periplasm</location>
    </subcellularLocation>
</comment>
<dbReference type="SUPFAM" id="SSF51306">
    <property type="entry name" value="LexA/Signal peptidase"/>
    <property type="match status" value="1"/>
</dbReference>